<dbReference type="RefSeq" id="XP_062879256.1">
    <property type="nucleotide sequence ID" value="XM_063023186.1"/>
</dbReference>
<gene>
    <name evidence="1" type="ORF">PUMCH_004245</name>
</gene>
<dbReference type="KEGG" id="asau:88175306"/>
<proteinExistence type="predicted"/>
<protein>
    <submittedName>
        <fullName evidence="1">Uncharacterized protein</fullName>
    </submittedName>
</protein>
<organism evidence="1 2">
    <name type="scientific">Australozyma saopauloensis</name>
    <dbReference type="NCBI Taxonomy" id="291208"/>
    <lineage>
        <taxon>Eukaryota</taxon>
        <taxon>Fungi</taxon>
        <taxon>Dikarya</taxon>
        <taxon>Ascomycota</taxon>
        <taxon>Saccharomycotina</taxon>
        <taxon>Pichiomycetes</taxon>
        <taxon>Metschnikowiaceae</taxon>
        <taxon>Australozyma</taxon>
    </lineage>
</organism>
<accession>A0AAX4HG76</accession>
<dbReference type="GO" id="GO:0070336">
    <property type="term" value="F:flap-structured DNA binding"/>
    <property type="evidence" value="ECO:0007669"/>
    <property type="project" value="InterPro"/>
</dbReference>
<sequence>MPATVSYISVGADTAIPIRIFINRRKILLQNSVAVNEKSTIKLAAINLIRLSNYDLNNLIEDIGPSLREILLTARLAELFPKRAILKTTKLVKDISHNWKCKVNVSLGYIVSLRYNLGRLDLAEDVQFLSEKNVLINPLGLAKSALLRKEMKFSMLGLEEDDELGFHLDDKKSVGYKLRRVNLMNNHIVDTLDVYVVHRPKI</sequence>
<dbReference type="Pfam" id="PF11561">
    <property type="entry name" value="Saw1"/>
    <property type="match status" value="1"/>
</dbReference>
<evidence type="ECO:0000313" key="1">
    <source>
        <dbReference type="EMBL" id="WPK26877.1"/>
    </source>
</evidence>
<dbReference type="GeneID" id="88175306"/>
<dbReference type="EMBL" id="CP138898">
    <property type="protein sequence ID" value="WPK26877.1"/>
    <property type="molecule type" value="Genomic_DNA"/>
</dbReference>
<evidence type="ECO:0000313" key="2">
    <source>
        <dbReference type="Proteomes" id="UP001338582"/>
    </source>
</evidence>
<reference evidence="1 2" key="1">
    <citation type="submission" date="2023-10" db="EMBL/GenBank/DDBJ databases">
        <title>Draft Genome Sequence of Candida saopaulonensis from a very Premature Infant with Sepsis.</title>
        <authorList>
            <person name="Ning Y."/>
            <person name="Dai R."/>
            <person name="Xiao M."/>
            <person name="Xu Y."/>
            <person name="Yan Q."/>
            <person name="Zhang L."/>
        </authorList>
    </citation>
    <scope>NUCLEOTIDE SEQUENCE [LARGE SCALE GENOMIC DNA]</scope>
    <source>
        <strain evidence="1 2">19XY460</strain>
    </source>
</reference>
<keyword evidence="2" id="KW-1185">Reference proteome</keyword>
<name>A0AAX4HG76_9ASCO</name>
<dbReference type="InterPro" id="IPR021624">
    <property type="entry name" value="Saw1"/>
</dbReference>
<dbReference type="GO" id="GO:0000736">
    <property type="term" value="P:double-strand break repair via single-strand annealing, removal of nonhomologous ends"/>
    <property type="evidence" value="ECO:0007669"/>
    <property type="project" value="InterPro"/>
</dbReference>
<dbReference type="AlphaFoldDB" id="A0AAX4HG76"/>
<dbReference type="Proteomes" id="UP001338582">
    <property type="component" value="Chromosome 5"/>
</dbReference>